<protein>
    <recommendedName>
        <fullName evidence="1">Immunity protein 35 domain-containing protein</fullName>
    </recommendedName>
</protein>
<accession>A0ABN0VDW9</accession>
<feature type="domain" description="Immunity protein 35" evidence="1">
    <location>
        <begin position="7"/>
        <end position="93"/>
    </location>
</feature>
<dbReference type="Proteomes" id="UP001501867">
    <property type="component" value="Unassembled WGS sequence"/>
</dbReference>
<name>A0ABN0VDW9_9ACTN</name>
<organism evidence="2 3">
    <name type="scientific">Streptomyces polychromogenes</name>
    <dbReference type="NCBI Taxonomy" id="67342"/>
    <lineage>
        <taxon>Bacteria</taxon>
        <taxon>Bacillati</taxon>
        <taxon>Actinomycetota</taxon>
        <taxon>Actinomycetes</taxon>
        <taxon>Kitasatosporales</taxon>
        <taxon>Streptomycetaceae</taxon>
        <taxon>Streptomyces</taxon>
    </lineage>
</organism>
<sequence>MIIERNDAIRVVEEHLERGHQAWVAAGAEQFRRNVIVSVVEHELVWKVYVQSEEYARTPDAAAMLVGHGPYLVDRVDGGLHSIGVVSEIKGAWEDDYRGRIRGLPVRTPVDDLHDELRTAAEAAGGRMAAVRALRRSVTGLSPAHALAYVTGLLAGEVPAQLLAVAHPALVKPVDRVLAVRVYGVDVDF</sequence>
<reference evidence="2 3" key="1">
    <citation type="journal article" date="2019" name="Int. J. Syst. Evol. Microbiol.">
        <title>The Global Catalogue of Microorganisms (GCM) 10K type strain sequencing project: providing services to taxonomists for standard genome sequencing and annotation.</title>
        <authorList>
            <consortium name="The Broad Institute Genomics Platform"/>
            <consortium name="The Broad Institute Genome Sequencing Center for Infectious Disease"/>
            <person name="Wu L."/>
            <person name="Ma J."/>
        </authorList>
    </citation>
    <scope>NUCLEOTIDE SEQUENCE [LARGE SCALE GENOMIC DNA]</scope>
    <source>
        <strain evidence="2 3">JCM 4505</strain>
    </source>
</reference>
<evidence type="ECO:0000313" key="2">
    <source>
        <dbReference type="EMBL" id="GAA0291247.1"/>
    </source>
</evidence>
<evidence type="ECO:0000259" key="1">
    <source>
        <dbReference type="Pfam" id="PF15567"/>
    </source>
</evidence>
<comment type="caution">
    <text evidence="2">The sequence shown here is derived from an EMBL/GenBank/DDBJ whole genome shotgun (WGS) entry which is preliminary data.</text>
</comment>
<keyword evidence="3" id="KW-1185">Reference proteome</keyword>
<evidence type="ECO:0000313" key="3">
    <source>
        <dbReference type="Proteomes" id="UP001501867"/>
    </source>
</evidence>
<gene>
    <name evidence="2" type="ORF">GCM10010302_32270</name>
</gene>
<dbReference type="EMBL" id="BAAABV010000015">
    <property type="protein sequence ID" value="GAA0291247.1"/>
    <property type="molecule type" value="Genomic_DNA"/>
</dbReference>
<dbReference type="Pfam" id="PF15567">
    <property type="entry name" value="Imm35"/>
    <property type="match status" value="1"/>
</dbReference>
<proteinExistence type="predicted"/>
<dbReference type="InterPro" id="IPR029082">
    <property type="entry name" value="Imm35"/>
</dbReference>